<accession>A0A4D6LGL0</accession>
<keyword evidence="2" id="KW-0732">Signal</keyword>
<proteinExistence type="predicted"/>
<name>A0A4D6LGL0_VIGUN</name>
<evidence type="ECO:0000313" key="4">
    <source>
        <dbReference type="Proteomes" id="UP000501690"/>
    </source>
</evidence>
<evidence type="ECO:0000256" key="1">
    <source>
        <dbReference type="SAM" id="MobiDB-lite"/>
    </source>
</evidence>
<organism evidence="3 4">
    <name type="scientific">Vigna unguiculata</name>
    <name type="common">Cowpea</name>
    <dbReference type="NCBI Taxonomy" id="3917"/>
    <lineage>
        <taxon>Eukaryota</taxon>
        <taxon>Viridiplantae</taxon>
        <taxon>Streptophyta</taxon>
        <taxon>Embryophyta</taxon>
        <taxon>Tracheophyta</taxon>
        <taxon>Spermatophyta</taxon>
        <taxon>Magnoliopsida</taxon>
        <taxon>eudicotyledons</taxon>
        <taxon>Gunneridae</taxon>
        <taxon>Pentapetalae</taxon>
        <taxon>rosids</taxon>
        <taxon>fabids</taxon>
        <taxon>Fabales</taxon>
        <taxon>Fabaceae</taxon>
        <taxon>Papilionoideae</taxon>
        <taxon>50 kb inversion clade</taxon>
        <taxon>NPAAA clade</taxon>
        <taxon>indigoferoid/millettioid clade</taxon>
        <taxon>Phaseoleae</taxon>
        <taxon>Vigna</taxon>
    </lineage>
</organism>
<evidence type="ECO:0000313" key="3">
    <source>
        <dbReference type="EMBL" id="QCD87648.1"/>
    </source>
</evidence>
<feature type="signal peptide" evidence="2">
    <location>
        <begin position="1"/>
        <end position="30"/>
    </location>
</feature>
<feature type="region of interest" description="Disordered" evidence="1">
    <location>
        <begin position="52"/>
        <end position="74"/>
    </location>
</feature>
<feature type="chain" id="PRO_5020037475" evidence="2">
    <location>
        <begin position="31"/>
        <end position="210"/>
    </location>
</feature>
<gene>
    <name evidence="3" type="ORF">DEO72_LG3g2187</name>
</gene>
<protein>
    <submittedName>
        <fullName evidence="3">Uncharacterized protein</fullName>
    </submittedName>
</protein>
<dbReference type="EMBL" id="CP039347">
    <property type="protein sequence ID" value="QCD87648.1"/>
    <property type="molecule type" value="Genomic_DNA"/>
</dbReference>
<keyword evidence="4" id="KW-1185">Reference proteome</keyword>
<sequence>MLKFSKILAVLFCAAWRWPFWPVLPPGGSAQQCSLLQAGAWRTCWRGQAVAPMASSSNPKRMKTSVGNPSKGQKRKKRIYFHHFLTKDIEDRFQVVMQRKLVVERKVILKPREVNEFQLELIRRGWERLGSYPSTFSVTLVKEFYANAKLADDVECQFLVLEDEGVAPGELLQALCLAGEGFHRGTIQRGSLHPLARFWSGDGCRAVYCK</sequence>
<dbReference type="Proteomes" id="UP000501690">
    <property type="component" value="Linkage Group LG3"/>
</dbReference>
<evidence type="ECO:0000256" key="2">
    <source>
        <dbReference type="SAM" id="SignalP"/>
    </source>
</evidence>
<reference evidence="3 4" key="1">
    <citation type="submission" date="2019-04" db="EMBL/GenBank/DDBJ databases">
        <title>An improved genome assembly and genetic linkage map for asparagus bean, Vigna unguiculata ssp. sesquipedialis.</title>
        <authorList>
            <person name="Xia Q."/>
            <person name="Zhang R."/>
            <person name="Dong Y."/>
        </authorList>
    </citation>
    <scope>NUCLEOTIDE SEQUENCE [LARGE SCALE GENOMIC DNA]</scope>
    <source>
        <tissue evidence="3">Leaf</tissue>
    </source>
</reference>
<feature type="compositionally biased region" description="Polar residues" evidence="1">
    <location>
        <begin position="54"/>
        <end position="71"/>
    </location>
</feature>
<dbReference type="AlphaFoldDB" id="A0A4D6LGL0"/>